<dbReference type="SUPFAM" id="SSF53822">
    <property type="entry name" value="Periplasmic binding protein-like I"/>
    <property type="match status" value="1"/>
</dbReference>
<dbReference type="GO" id="GO:0000976">
    <property type="term" value="F:transcription cis-regulatory region binding"/>
    <property type="evidence" value="ECO:0007669"/>
    <property type="project" value="TreeGrafter"/>
</dbReference>
<dbReference type="Pfam" id="PF13377">
    <property type="entry name" value="Peripla_BP_3"/>
    <property type="match status" value="1"/>
</dbReference>
<evidence type="ECO:0000256" key="1">
    <source>
        <dbReference type="ARBA" id="ARBA00023015"/>
    </source>
</evidence>
<dbReference type="PROSITE" id="PS00356">
    <property type="entry name" value="HTH_LACI_1"/>
    <property type="match status" value="1"/>
</dbReference>
<sequence length="334" mass="35495">MSVSVRDVAARAGVSVGTVSNVLNRPERVSGTTVDRVRDAIRELGFVRNDAARQLRAGRSQSIGLVILDVGNPFFTELARGAEERAAALGLAVLLGNSGEDPAREARYLDLFEEQRVRGVLISSVGEVTEQLERLRNRGTATVFVDRRAGDLPFSSVSVDDVAGGRLAAQHLIEQGRRRIAFVGGPRDLHQVRDRLAGARSAVEAAPGCMLEVIETESLTVRQGSLAGAAIAARDAADRPDAVFAANDLLAVGVLQAAAQAEGLRVPDELAIIGYDDIAFAASTVTPLSSVRQPSHLIGQTGVEILVREAEEPDTPREQIEFQPELVPRASTGA</sequence>
<organism evidence="6 7">
    <name type="scientific">Cellulosimicrobium arenosum</name>
    <dbReference type="NCBI Taxonomy" id="2708133"/>
    <lineage>
        <taxon>Bacteria</taxon>
        <taxon>Bacillati</taxon>
        <taxon>Actinomycetota</taxon>
        <taxon>Actinomycetes</taxon>
        <taxon>Micrococcales</taxon>
        <taxon>Promicromonosporaceae</taxon>
        <taxon>Cellulosimicrobium</taxon>
    </lineage>
</organism>
<comment type="caution">
    <text evidence="6">The sequence shown here is derived from an EMBL/GenBank/DDBJ whole genome shotgun (WGS) entry which is preliminary data.</text>
</comment>
<dbReference type="Gene3D" id="3.40.50.2300">
    <property type="match status" value="2"/>
</dbReference>
<accession>A0A927PEZ6</accession>
<dbReference type="SUPFAM" id="SSF47413">
    <property type="entry name" value="lambda repressor-like DNA-binding domains"/>
    <property type="match status" value="1"/>
</dbReference>
<dbReference type="GO" id="GO:0003700">
    <property type="term" value="F:DNA-binding transcription factor activity"/>
    <property type="evidence" value="ECO:0007669"/>
    <property type="project" value="TreeGrafter"/>
</dbReference>
<reference evidence="6" key="2">
    <citation type="submission" date="2020-09" db="EMBL/GenBank/DDBJ databases">
        <authorList>
            <person name="Yu Y."/>
        </authorList>
    </citation>
    <scope>NUCLEOTIDE SEQUENCE</scope>
    <source>
        <strain evidence="6">KCTC 49039</strain>
    </source>
</reference>
<dbReference type="PANTHER" id="PTHR30146">
    <property type="entry name" value="LACI-RELATED TRANSCRIPTIONAL REPRESSOR"/>
    <property type="match status" value="1"/>
</dbReference>
<feature type="compositionally biased region" description="Basic and acidic residues" evidence="4">
    <location>
        <begin position="311"/>
        <end position="320"/>
    </location>
</feature>
<dbReference type="RefSeq" id="WP_191829454.1">
    <property type="nucleotide sequence ID" value="NZ_JACYHB010000010.1"/>
</dbReference>
<evidence type="ECO:0000256" key="4">
    <source>
        <dbReference type="SAM" id="MobiDB-lite"/>
    </source>
</evidence>
<dbReference type="Proteomes" id="UP000610846">
    <property type="component" value="Unassembled WGS sequence"/>
</dbReference>
<feature type="domain" description="HTH lacI-type" evidence="5">
    <location>
        <begin position="3"/>
        <end position="57"/>
    </location>
</feature>
<dbReference type="Gene3D" id="1.10.260.40">
    <property type="entry name" value="lambda repressor-like DNA-binding domains"/>
    <property type="match status" value="1"/>
</dbReference>
<protein>
    <submittedName>
        <fullName evidence="6">LacI family DNA-binding transcriptional regulator</fullName>
    </submittedName>
</protein>
<dbReference type="AlphaFoldDB" id="A0A927PEZ6"/>
<dbReference type="Pfam" id="PF00356">
    <property type="entry name" value="LacI"/>
    <property type="match status" value="1"/>
</dbReference>
<evidence type="ECO:0000313" key="7">
    <source>
        <dbReference type="Proteomes" id="UP000610846"/>
    </source>
</evidence>
<dbReference type="PANTHER" id="PTHR30146:SF109">
    <property type="entry name" value="HTH-TYPE TRANSCRIPTIONAL REGULATOR GALS"/>
    <property type="match status" value="1"/>
</dbReference>
<dbReference type="EMBL" id="JACYHB010000010">
    <property type="protein sequence ID" value="MBD8079864.1"/>
    <property type="molecule type" value="Genomic_DNA"/>
</dbReference>
<evidence type="ECO:0000256" key="2">
    <source>
        <dbReference type="ARBA" id="ARBA00023125"/>
    </source>
</evidence>
<keyword evidence="3" id="KW-0804">Transcription</keyword>
<keyword evidence="2 6" id="KW-0238">DNA-binding</keyword>
<dbReference type="InterPro" id="IPR000843">
    <property type="entry name" value="HTH_LacI"/>
</dbReference>
<feature type="region of interest" description="Disordered" evidence="4">
    <location>
        <begin position="311"/>
        <end position="334"/>
    </location>
</feature>
<dbReference type="SMART" id="SM00354">
    <property type="entry name" value="HTH_LACI"/>
    <property type="match status" value="1"/>
</dbReference>
<name>A0A927PEZ6_9MICO</name>
<keyword evidence="7" id="KW-1185">Reference proteome</keyword>
<evidence type="ECO:0000256" key="3">
    <source>
        <dbReference type="ARBA" id="ARBA00023163"/>
    </source>
</evidence>
<reference evidence="6" key="1">
    <citation type="journal article" date="2018" name="Curr. Microbiol.">
        <title>Cellulosimicrobium arenosum sp. nov., Isolated from Marine Sediment Sand.</title>
        <authorList>
            <person name="Oh M."/>
            <person name="Kim J.H."/>
            <person name="Yoon J.H."/>
            <person name="Schumann P."/>
            <person name="Kim W."/>
        </authorList>
    </citation>
    <scope>NUCLEOTIDE SEQUENCE</scope>
    <source>
        <strain evidence="6">KCTC 49039</strain>
    </source>
</reference>
<dbReference type="InterPro" id="IPR046335">
    <property type="entry name" value="LacI/GalR-like_sensor"/>
</dbReference>
<dbReference type="InterPro" id="IPR028082">
    <property type="entry name" value="Peripla_BP_I"/>
</dbReference>
<dbReference type="PROSITE" id="PS50932">
    <property type="entry name" value="HTH_LACI_2"/>
    <property type="match status" value="1"/>
</dbReference>
<gene>
    <name evidence="6" type="ORF">IF651_12440</name>
</gene>
<dbReference type="InterPro" id="IPR010982">
    <property type="entry name" value="Lambda_DNA-bd_dom_sf"/>
</dbReference>
<proteinExistence type="predicted"/>
<evidence type="ECO:0000313" key="6">
    <source>
        <dbReference type="EMBL" id="MBD8079864.1"/>
    </source>
</evidence>
<keyword evidence="1" id="KW-0805">Transcription regulation</keyword>
<evidence type="ECO:0000259" key="5">
    <source>
        <dbReference type="PROSITE" id="PS50932"/>
    </source>
</evidence>
<dbReference type="CDD" id="cd01392">
    <property type="entry name" value="HTH_LacI"/>
    <property type="match status" value="1"/>
</dbReference>